<organism evidence="4 5">
    <name type="scientific">Lacipirellula parvula</name>
    <dbReference type="NCBI Taxonomy" id="2650471"/>
    <lineage>
        <taxon>Bacteria</taxon>
        <taxon>Pseudomonadati</taxon>
        <taxon>Planctomycetota</taxon>
        <taxon>Planctomycetia</taxon>
        <taxon>Pirellulales</taxon>
        <taxon>Lacipirellulaceae</taxon>
        <taxon>Lacipirellula</taxon>
    </lineage>
</organism>
<reference evidence="5" key="1">
    <citation type="submission" date="2019-10" db="EMBL/GenBank/DDBJ databases">
        <title>Lacipirellula parvula gen. nov., sp. nov., representing a lineage of planctomycetes widespread in freshwater anoxic habitats, and description of the family Lacipirellulaceae.</title>
        <authorList>
            <person name="Dedysh S.N."/>
            <person name="Kulichevskaya I.S."/>
            <person name="Beletsky A.V."/>
            <person name="Rakitin A.L."/>
            <person name="Mardanov A.V."/>
            <person name="Ivanova A.A."/>
            <person name="Saltykova V.X."/>
            <person name="Rijpstra W.I.C."/>
            <person name="Sinninghe Damste J.S."/>
            <person name="Ravin N.V."/>
        </authorList>
    </citation>
    <scope>NUCLEOTIDE SEQUENCE [LARGE SCALE GENOMIC DNA]</scope>
    <source>
        <strain evidence="5">PX69</strain>
    </source>
</reference>
<gene>
    <name evidence="4" type="ORF">PLANPX_2636</name>
</gene>
<evidence type="ECO:0000256" key="2">
    <source>
        <dbReference type="SAM" id="Phobius"/>
    </source>
</evidence>
<evidence type="ECO:0000256" key="1">
    <source>
        <dbReference type="SAM" id="MobiDB-lite"/>
    </source>
</evidence>
<dbReference type="AlphaFoldDB" id="A0A5K7X8A1"/>
<keyword evidence="5" id="KW-1185">Reference proteome</keyword>
<accession>A0A5K7X8A1</accession>
<feature type="transmembrane region" description="Helical" evidence="2">
    <location>
        <begin position="147"/>
        <end position="165"/>
    </location>
</feature>
<feature type="region of interest" description="Disordered" evidence="1">
    <location>
        <begin position="78"/>
        <end position="99"/>
    </location>
</feature>
<dbReference type="Pfam" id="PF09413">
    <property type="entry name" value="DUF2007"/>
    <property type="match status" value="1"/>
</dbReference>
<keyword evidence="2" id="KW-0812">Transmembrane</keyword>
<protein>
    <recommendedName>
        <fullName evidence="3">DUF2007 domain-containing protein</fullName>
    </recommendedName>
</protein>
<dbReference type="InterPro" id="IPR018551">
    <property type="entry name" value="DUF2007"/>
</dbReference>
<name>A0A5K7X8A1_9BACT</name>
<dbReference type="KEGG" id="lpav:PLANPX_2636"/>
<proteinExistence type="predicted"/>
<dbReference type="Proteomes" id="UP000326837">
    <property type="component" value="Chromosome"/>
</dbReference>
<feature type="compositionally biased region" description="Acidic residues" evidence="1">
    <location>
        <begin position="78"/>
        <end position="94"/>
    </location>
</feature>
<feature type="transmembrane region" description="Helical" evidence="2">
    <location>
        <begin position="108"/>
        <end position="127"/>
    </location>
</feature>
<dbReference type="EMBL" id="AP021861">
    <property type="protein sequence ID" value="BBO33024.1"/>
    <property type="molecule type" value="Genomic_DNA"/>
</dbReference>
<evidence type="ECO:0000313" key="5">
    <source>
        <dbReference type="Proteomes" id="UP000326837"/>
    </source>
</evidence>
<evidence type="ECO:0000259" key="3">
    <source>
        <dbReference type="Pfam" id="PF09413"/>
    </source>
</evidence>
<keyword evidence="2" id="KW-1133">Transmembrane helix</keyword>
<sequence>MRDDLVTVASFDNDLDARLARECLAGAGIRAFLADHSLVGTAWHLAGALGGVKLQVSASQRNEAAAILAKAQAGELEIDEQDWPEDDEEADDETVAERSERDQIVDRAGRSLVLSLLFLPVAFYTGWLLLDVSTKEGPLSAKHGRRAIWIGVGTAVALAIFLLFLREIVRSLIAD</sequence>
<keyword evidence="2" id="KW-0472">Membrane</keyword>
<evidence type="ECO:0000313" key="4">
    <source>
        <dbReference type="EMBL" id="BBO33024.1"/>
    </source>
</evidence>
<feature type="domain" description="DUF2007" evidence="3">
    <location>
        <begin position="6"/>
        <end position="72"/>
    </location>
</feature>